<evidence type="ECO:0000256" key="3">
    <source>
        <dbReference type="ARBA" id="ARBA00022777"/>
    </source>
</evidence>
<protein>
    <submittedName>
        <fullName evidence="8">Serine/threonine protein kinase</fullName>
    </submittedName>
</protein>
<dbReference type="GO" id="GO:0005524">
    <property type="term" value="F:ATP binding"/>
    <property type="evidence" value="ECO:0007669"/>
    <property type="project" value="UniProtKB-KW"/>
</dbReference>
<evidence type="ECO:0000313" key="8">
    <source>
        <dbReference type="EMBL" id="QDG50983.1"/>
    </source>
</evidence>
<dbReference type="AlphaFoldDB" id="A0A4Y6PRX6"/>
<feature type="domain" description="Protein kinase" evidence="7">
    <location>
        <begin position="32"/>
        <end position="297"/>
    </location>
</feature>
<dbReference type="PROSITE" id="PS50011">
    <property type="entry name" value="PROTEIN_KINASE_DOM"/>
    <property type="match status" value="1"/>
</dbReference>
<dbReference type="PANTHER" id="PTHR43289">
    <property type="entry name" value="MITOGEN-ACTIVATED PROTEIN KINASE KINASE KINASE 20-RELATED"/>
    <property type="match status" value="1"/>
</dbReference>
<dbReference type="InterPro" id="IPR008271">
    <property type="entry name" value="Ser/Thr_kinase_AS"/>
</dbReference>
<dbReference type="EMBL" id="CP041186">
    <property type="protein sequence ID" value="QDG50983.1"/>
    <property type="molecule type" value="Genomic_DNA"/>
</dbReference>
<gene>
    <name evidence="8" type="ORF">FIV42_09615</name>
</gene>
<dbReference type="GO" id="GO:0004674">
    <property type="term" value="F:protein serine/threonine kinase activity"/>
    <property type="evidence" value="ECO:0007669"/>
    <property type="project" value="UniProtKB-KW"/>
</dbReference>
<dbReference type="Pfam" id="PF00069">
    <property type="entry name" value="Pkinase"/>
    <property type="match status" value="1"/>
</dbReference>
<keyword evidence="2" id="KW-0547">Nucleotide-binding</keyword>
<keyword evidence="9" id="KW-1185">Reference proteome</keyword>
<dbReference type="SMART" id="SM00220">
    <property type="entry name" value="S_TKc"/>
    <property type="match status" value="1"/>
</dbReference>
<proteinExistence type="predicted"/>
<dbReference type="InterPro" id="IPR011009">
    <property type="entry name" value="Kinase-like_dom_sf"/>
</dbReference>
<evidence type="ECO:0000259" key="7">
    <source>
        <dbReference type="PROSITE" id="PS50011"/>
    </source>
</evidence>
<feature type="transmembrane region" description="Helical" evidence="6">
    <location>
        <begin position="374"/>
        <end position="394"/>
    </location>
</feature>
<evidence type="ECO:0000256" key="4">
    <source>
        <dbReference type="ARBA" id="ARBA00022840"/>
    </source>
</evidence>
<dbReference type="RefSeq" id="WP_141197473.1">
    <property type="nucleotide sequence ID" value="NZ_CP041186.1"/>
</dbReference>
<dbReference type="CDD" id="cd14014">
    <property type="entry name" value="STKc_PknB_like"/>
    <property type="match status" value="1"/>
</dbReference>
<keyword evidence="1" id="KW-0808">Transferase</keyword>
<keyword evidence="6" id="KW-0472">Membrane</keyword>
<evidence type="ECO:0000313" key="9">
    <source>
        <dbReference type="Proteomes" id="UP000315995"/>
    </source>
</evidence>
<name>A0A4Y6PRX6_PERCE</name>
<dbReference type="Gene3D" id="1.10.510.10">
    <property type="entry name" value="Transferase(Phosphotransferase) domain 1"/>
    <property type="match status" value="1"/>
</dbReference>
<dbReference type="PANTHER" id="PTHR43289:SF6">
    <property type="entry name" value="SERINE_THREONINE-PROTEIN KINASE NEKL-3"/>
    <property type="match status" value="1"/>
</dbReference>
<evidence type="ECO:0000256" key="5">
    <source>
        <dbReference type="SAM" id="MobiDB-lite"/>
    </source>
</evidence>
<dbReference type="PROSITE" id="PS00108">
    <property type="entry name" value="PROTEIN_KINASE_ST"/>
    <property type="match status" value="1"/>
</dbReference>
<reference evidence="8 9" key="1">
    <citation type="submission" date="2019-06" db="EMBL/GenBank/DDBJ databases">
        <title>Persicimonas caeni gen. nov., sp. nov., a predatory bacterium isolated from solar saltern.</title>
        <authorList>
            <person name="Wang S."/>
        </authorList>
    </citation>
    <scope>NUCLEOTIDE SEQUENCE [LARGE SCALE GENOMIC DNA]</scope>
    <source>
        <strain evidence="8 9">YN101</strain>
    </source>
</reference>
<feature type="region of interest" description="Disordered" evidence="5">
    <location>
        <begin position="1"/>
        <end position="20"/>
    </location>
</feature>
<organism evidence="8 9">
    <name type="scientific">Persicimonas caeni</name>
    <dbReference type="NCBI Taxonomy" id="2292766"/>
    <lineage>
        <taxon>Bacteria</taxon>
        <taxon>Deltaproteobacteria</taxon>
        <taxon>Bradymonadales</taxon>
        <taxon>Bradymonadaceae</taxon>
        <taxon>Persicimonas</taxon>
    </lineage>
</organism>
<dbReference type="Gene3D" id="3.30.200.20">
    <property type="entry name" value="Phosphorylase Kinase, domain 1"/>
    <property type="match status" value="1"/>
</dbReference>
<evidence type="ECO:0000256" key="1">
    <source>
        <dbReference type="ARBA" id="ARBA00022679"/>
    </source>
</evidence>
<feature type="compositionally biased region" description="Basic residues" evidence="5">
    <location>
        <begin position="1"/>
        <end position="13"/>
    </location>
</feature>
<keyword evidence="3 8" id="KW-0418">Kinase</keyword>
<sequence>MTTRPQAKKKRHGTQPLDAPQSLVGRVLDGRYRLVEVLSRGGMGIVFEAVQLSVNRKIAVKILRPTLSNETDLVQRFSQEIEVVASLRHPHVVSLIDAGRDAGGLTYLAMEYVEGQTFRQALKTGELSLPEILDVLIQTCDALMEAHDAGIIHRDLKFDNIMLSRHKDERLHIKILDFGVAKLLSRDLNLTRSGQVPGTPGIIAPELIDERPPTPRSDLYSLGVLLYTALCGEAPFTADNDLELMRAHKFEEVPRLEERINVPVPPELLDLTYTLLEKLPQHRPESAQQVRDRLEVISRRLRQNGRTDVYEPTAEGYELRDGDWPDSKPYFDREFDLETGEWEYRKKKREDMGLFERFARAFFGDEPVVAPTTVVVGLALLLFILLLALLYMVAPGLIEPFFQKQ</sequence>
<accession>A0A5B8Y3H5</accession>
<evidence type="ECO:0000256" key="2">
    <source>
        <dbReference type="ARBA" id="ARBA00022741"/>
    </source>
</evidence>
<dbReference type="SUPFAM" id="SSF56112">
    <property type="entry name" value="Protein kinase-like (PK-like)"/>
    <property type="match status" value="1"/>
</dbReference>
<evidence type="ECO:0000256" key="6">
    <source>
        <dbReference type="SAM" id="Phobius"/>
    </source>
</evidence>
<dbReference type="OrthoDB" id="9801841at2"/>
<dbReference type="InterPro" id="IPR000719">
    <property type="entry name" value="Prot_kinase_dom"/>
</dbReference>
<dbReference type="Proteomes" id="UP000315995">
    <property type="component" value="Chromosome"/>
</dbReference>
<keyword evidence="6" id="KW-1133">Transmembrane helix</keyword>
<accession>A0A4Y6PRX6</accession>
<keyword evidence="8" id="KW-0723">Serine/threonine-protein kinase</keyword>
<keyword evidence="6" id="KW-0812">Transmembrane</keyword>
<keyword evidence="4" id="KW-0067">ATP-binding</keyword>